<dbReference type="GO" id="GO:0019905">
    <property type="term" value="F:syntaxin binding"/>
    <property type="evidence" value="ECO:0007669"/>
    <property type="project" value="TreeGrafter"/>
</dbReference>
<dbReference type="PANTHER" id="PTHR14190">
    <property type="entry name" value="SUPPRESSOR OF ACTIN MUTATIONS 2/VACUOLAR PROTEIN SORTING 52"/>
    <property type="match status" value="1"/>
</dbReference>
<dbReference type="EMBL" id="CACTIH010003928">
    <property type="protein sequence ID" value="CAA2987501.1"/>
    <property type="molecule type" value="Genomic_DNA"/>
</dbReference>
<dbReference type="GO" id="GO:0006896">
    <property type="term" value="P:Golgi to vacuole transport"/>
    <property type="evidence" value="ECO:0007669"/>
    <property type="project" value="TreeGrafter"/>
</dbReference>
<proteinExistence type="predicted"/>
<dbReference type="Gramene" id="OE9A045244T1">
    <property type="protein sequence ID" value="OE9A045244C1"/>
    <property type="gene ID" value="OE9A045244"/>
</dbReference>
<dbReference type="OrthoDB" id="1735719at2759"/>
<evidence type="ECO:0000313" key="3">
    <source>
        <dbReference type="Proteomes" id="UP000594638"/>
    </source>
</evidence>
<dbReference type="Pfam" id="PF20655">
    <property type="entry name" value="Vps52_C"/>
    <property type="match status" value="1"/>
</dbReference>
<sequence length="165" mass="19283">MVFDMHLNSLWTANVQTLWEDDVHPHYVMRCYAEFTASLILLNVDYGDGFHWKITSRFWTKDRRRSGANLLFLYTYLPSPSNKLDLNLERLRMAIDNLLVRLANLFPKQKLQTVFLINNYNMTIAVLKAEAVLDGVKIRMQFEELLKDNTAIFVLRTQALAQNGQ</sequence>
<name>A0A8S0S5I7_OLEEU</name>
<dbReference type="AlphaFoldDB" id="A0A8S0S5I7"/>
<dbReference type="InterPro" id="IPR048361">
    <property type="entry name" value="Vps52_C"/>
</dbReference>
<dbReference type="GO" id="GO:0042147">
    <property type="term" value="P:retrograde transport, endosome to Golgi"/>
    <property type="evidence" value="ECO:0007669"/>
    <property type="project" value="TreeGrafter"/>
</dbReference>
<evidence type="ECO:0000313" key="2">
    <source>
        <dbReference type="EMBL" id="CAA2987501.1"/>
    </source>
</evidence>
<dbReference type="GO" id="GO:0032456">
    <property type="term" value="P:endocytic recycling"/>
    <property type="evidence" value="ECO:0007669"/>
    <property type="project" value="TreeGrafter"/>
</dbReference>
<organism evidence="2 3">
    <name type="scientific">Olea europaea subsp. europaea</name>
    <dbReference type="NCBI Taxonomy" id="158383"/>
    <lineage>
        <taxon>Eukaryota</taxon>
        <taxon>Viridiplantae</taxon>
        <taxon>Streptophyta</taxon>
        <taxon>Embryophyta</taxon>
        <taxon>Tracheophyta</taxon>
        <taxon>Spermatophyta</taxon>
        <taxon>Magnoliopsida</taxon>
        <taxon>eudicotyledons</taxon>
        <taxon>Gunneridae</taxon>
        <taxon>Pentapetalae</taxon>
        <taxon>asterids</taxon>
        <taxon>lamiids</taxon>
        <taxon>Lamiales</taxon>
        <taxon>Oleaceae</taxon>
        <taxon>Oleeae</taxon>
        <taxon>Olea</taxon>
    </lineage>
</organism>
<dbReference type="PANTHER" id="PTHR14190:SF7">
    <property type="entry name" value="VACUOLAR PROTEIN SORTING-ASSOCIATED PROTEIN 52 HOMOLOG"/>
    <property type="match status" value="1"/>
</dbReference>
<accession>A0A8S0S5I7</accession>
<feature type="domain" description="Vps52 C-terminal" evidence="1">
    <location>
        <begin position="1"/>
        <end position="154"/>
    </location>
</feature>
<dbReference type="Proteomes" id="UP000594638">
    <property type="component" value="Unassembled WGS sequence"/>
</dbReference>
<dbReference type="InterPro" id="IPR007258">
    <property type="entry name" value="Vps52"/>
</dbReference>
<comment type="caution">
    <text evidence="2">The sequence shown here is derived from an EMBL/GenBank/DDBJ whole genome shotgun (WGS) entry which is preliminary data.</text>
</comment>
<reference evidence="2 3" key="1">
    <citation type="submission" date="2019-12" db="EMBL/GenBank/DDBJ databases">
        <authorList>
            <person name="Alioto T."/>
            <person name="Alioto T."/>
            <person name="Gomez Garrido J."/>
        </authorList>
    </citation>
    <scope>NUCLEOTIDE SEQUENCE [LARGE SCALE GENOMIC DNA]</scope>
</reference>
<dbReference type="GO" id="GO:0000938">
    <property type="term" value="C:GARP complex"/>
    <property type="evidence" value="ECO:0007669"/>
    <property type="project" value="TreeGrafter"/>
</dbReference>
<gene>
    <name evidence="2" type="ORF">OLEA9_A045244</name>
</gene>
<evidence type="ECO:0000259" key="1">
    <source>
        <dbReference type="Pfam" id="PF20655"/>
    </source>
</evidence>
<protein>
    <recommendedName>
        <fullName evidence="1">Vps52 C-terminal domain-containing protein</fullName>
    </recommendedName>
</protein>
<keyword evidence="3" id="KW-1185">Reference proteome</keyword>
<dbReference type="GO" id="GO:0005829">
    <property type="term" value="C:cytosol"/>
    <property type="evidence" value="ECO:0007669"/>
    <property type="project" value="GOC"/>
</dbReference>